<name>A0A0W0CZJ3_CANGB</name>
<dbReference type="VEuPathDB" id="FungiDB:CAGL0F05159g"/>
<dbReference type="GO" id="GO:0000812">
    <property type="term" value="C:Swr1 complex"/>
    <property type="evidence" value="ECO:0007669"/>
    <property type="project" value="EnsemblFungi"/>
</dbReference>
<reference evidence="4 5" key="1">
    <citation type="submission" date="2015-10" db="EMBL/GenBank/DDBJ databases">
        <title>Draft genomes sequences of Candida glabrata isolates 1A, 1B, 2A, 2B, 3A and 3B.</title>
        <authorList>
            <person name="Haavelsrud O.E."/>
            <person name="Gaustad P."/>
        </authorList>
    </citation>
    <scope>NUCLEOTIDE SEQUENCE [LARGE SCALE GENOMIC DNA]</scope>
    <source>
        <strain evidence="4">910700640</strain>
    </source>
</reference>
<feature type="domain" description="Vps72/YL1 C-terminal" evidence="3">
    <location>
        <begin position="724"/>
        <end position="753"/>
    </location>
</feature>
<dbReference type="Pfam" id="PF08265">
    <property type="entry name" value="YL1_C"/>
    <property type="match status" value="1"/>
</dbReference>
<dbReference type="SMART" id="SM00993">
    <property type="entry name" value="YL1_C"/>
    <property type="match status" value="1"/>
</dbReference>
<dbReference type="GO" id="GO:0006338">
    <property type="term" value="P:chromatin remodeling"/>
    <property type="evidence" value="ECO:0007669"/>
    <property type="project" value="EnsemblFungi"/>
</dbReference>
<evidence type="ECO:0000259" key="3">
    <source>
        <dbReference type="SMART" id="SM00993"/>
    </source>
</evidence>
<accession>A0A0W0CZJ3</accession>
<feature type="compositionally biased region" description="Basic and acidic residues" evidence="2">
    <location>
        <begin position="323"/>
        <end position="341"/>
    </location>
</feature>
<protein>
    <submittedName>
        <fullName evidence="4">Vacuolar protein sorting-associated protein 72</fullName>
    </submittedName>
</protein>
<feature type="compositionally biased region" description="Basic residues" evidence="2">
    <location>
        <begin position="309"/>
        <end position="322"/>
    </location>
</feature>
<feature type="region of interest" description="Disordered" evidence="2">
    <location>
        <begin position="1"/>
        <end position="26"/>
    </location>
</feature>
<dbReference type="PANTHER" id="PTHR13275">
    <property type="entry name" value="YL-1 PROTEIN TRANSCRIPTION FACTOR-LIKE 1"/>
    <property type="match status" value="1"/>
</dbReference>
<feature type="compositionally biased region" description="Basic and acidic residues" evidence="2">
    <location>
        <begin position="85"/>
        <end position="101"/>
    </location>
</feature>
<evidence type="ECO:0000313" key="5">
    <source>
        <dbReference type="Proteomes" id="UP000054886"/>
    </source>
</evidence>
<dbReference type="Proteomes" id="UP000054886">
    <property type="component" value="Unassembled WGS sequence"/>
</dbReference>
<feature type="region of interest" description="Disordered" evidence="2">
    <location>
        <begin position="41"/>
        <end position="134"/>
    </location>
</feature>
<comment type="similarity">
    <text evidence="1">Belongs to the VPS72/YL1 family.</text>
</comment>
<organism evidence="4 5">
    <name type="scientific">Candida glabrata</name>
    <name type="common">Yeast</name>
    <name type="synonym">Torulopsis glabrata</name>
    <dbReference type="NCBI Taxonomy" id="5478"/>
    <lineage>
        <taxon>Eukaryota</taxon>
        <taxon>Fungi</taxon>
        <taxon>Dikarya</taxon>
        <taxon>Ascomycota</taxon>
        <taxon>Saccharomycotina</taxon>
        <taxon>Saccharomycetes</taxon>
        <taxon>Saccharomycetales</taxon>
        <taxon>Saccharomycetaceae</taxon>
        <taxon>Nakaseomyces</taxon>
    </lineage>
</organism>
<feature type="compositionally biased region" description="Acidic residues" evidence="2">
    <location>
        <begin position="102"/>
        <end position="126"/>
    </location>
</feature>
<feature type="compositionally biased region" description="Acidic residues" evidence="2">
    <location>
        <begin position="46"/>
        <end position="84"/>
    </location>
</feature>
<feature type="compositionally biased region" description="Polar residues" evidence="2">
    <location>
        <begin position="14"/>
        <end position="26"/>
    </location>
</feature>
<dbReference type="InterPro" id="IPR013272">
    <property type="entry name" value="Vps72/YL1_C"/>
</dbReference>
<gene>
    <name evidence="4" type="ORF">AO440_001315</name>
</gene>
<proteinExistence type="inferred from homology"/>
<dbReference type="InterPro" id="IPR046757">
    <property type="entry name" value="YL1_N"/>
</dbReference>
<dbReference type="VEuPathDB" id="FungiDB:GWK60_F04763"/>
<dbReference type="Pfam" id="PF05764">
    <property type="entry name" value="YL1"/>
    <property type="match status" value="1"/>
</dbReference>
<dbReference type="VEuPathDB" id="FungiDB:B1J91_F05159g"/>
<dbReference type="PANTHER" id="PTHR13275:SF4">
    <property type="entry name" value="VACUOLAR PROTEIN SORTING-ASSOCIATED PROTEIN 72 HOMOLOG"/>
    <property type="match status" value="1"/>
</dbReference>
<evidence type="ECO:0000313" key="4">
    <source>
        <dbReference type="EMBL" id="KTB00612.1"/>
    </source>
</evidence>
<feature type="region of interest" description="Disordered" evidence="2">
    <location>
        <begin position="308"/>
        <end position="341"/>
    </location>
</feature>
<dbReference type="AlphaFoldDB" id="A0A0W0CZJ3"/>
<dbReference type="VEuPathDB" id="FungiDB:GVI51_F04785"/>
<evidence type="ECO:0000256" key="1">
    <source>
        <dbReference type="ARBA" id="ARBA00006832"/>
    </source>
</evidence>
<comment type="caution">
    <text evidence="4">The sequence shown here is derived from an EMBL/GenBank/DDBJ whole genome shotgun (WGS) entry which is preliminary data.</text>
</comment>
<dbReference type="GO" id="GO:0042393">
    <property type="term" value="F:histone binding"/>
    <property type="evidence" value="ECO:0007669"/>
    <property type="project" value="EnsemblFungi"/>
</dbReference>
<evidence type="ECO:0000256" key="2">
    <source>
        <dbReference type="SAM" id="MobiDB-lite"/>
    </source>
</evidence>
<sequence length="795" mass="91097">MSESEHSSDEQELLINTRQRRSNAGNRLQKLLEQEIEELQTRTQALDEDEIDLLFKEDEEDEDFEMVDDEDNESHNEEENEIDNADGKEESEVPTESKDSELQDEDVMLSDSSSEDEPDNQDDESGEKELIRQERLKKKKLQKLRKKPLVIKRTAPIIDSENKTKKRKVSSDVINAEDLLSNNRRTSSRSSVIQNKLQVYEKLSQAEKRRQIIRERMQKSRDKEQIKVLTQEDRMRIALETEQANLLSLNKYKEQEVSKKQHRLAMQQRQKMKFKPGEMIITELSTTWEVTPVMEIEDYEYWKEQIEKRNKKKKKYPRKPRKKNNEGAESHRNGGDVCQKEVSDTHIEISRPIIYDNGNIYLNQSYFNNKCNNQKDNATDLDGNKHMCIPLKNNSEPRSILPDDLEQNRQKADYISILDSETNNLSSGIIPQASFTEVNNQDLSENSDIFTGTSIKTDVDSLKVEGKNGLNISEEISSVNLPAKMGERWIKNGITVPSDGVNSSVDLNISKFVAGPTIDEEINKVTTVANDDNKASTHQRNIKIEECGEYMSIKHAQNENLDVTASIKNSSDAKTERGELIDQSLNNDVPNENIADTMDSEEQKRIYEGPNQMVSKNFVVAYTVVHDTLSKPIHDLLFGSGWKGPPNKSYDTETLFVSKNNNEAVDDITSEIKPDLTFLEKYPAFGEFERKVVQEVSEKTAKDLEINIKTAPPTGIFLPSGMRKKCLINNKDCHYFDPKNGVPYSDVEAYKIIQELQSFDVNPETNHFFKWQGFANGGIFLDVNEKPAEGVPDNF</sequence>
<dbReference type="EMBL" id="LLZZ01000137">
    <property type="protein sequence ID" value="KTB00612.1"/>
    <property type="molecule type" value="Genomic_DNA"/>
</dbReference>